<dbReference type="Gene3D" id="2.60.40.10">
    <property type="entry name" value="Immunoglobulins"/>
    <property type="match status" value="1"/>
</dbReference>
<dbReference type="InterPro" id="IPR013784">
    <property type="entry name" value="Carb-bd-like_fold"/>
</dbReference>
<dbReference type="SUPFAM" id="SSF48208">
    <property type="entry name" value="Six-hairpin glycosidases"/>
    <property type="match status" value="1"/>
</dbReference>
<dbReference type="InterPro" id="IPR002044">
    <property type="entry name" value="CBM20"/>
</dbReference>
<dbReference type="InterPro" id="IPR011013">
    <property type="entry name" value="Gal_mutarotase_sf_dom"/>
</dbReference>
<organism evidence="3 4">
    <name type="scientific">Sorangium atrum</name>
    <dbReference type="NCBI Taxonomy" id="2995308"/>
    <lineage>
        <taxon>Bacteria</taxon>
        <taxon>Pseudomonadati</taxon>
        <taxon>Myxococcota</taxon>
        <taxon>Polyangia</taxon>
        <taxon>Polyangiales</taxon>
        <taxon>Polyangiaceae</taxon>
        <taxon>Sorangium</taxon>
    </lineage>
</organism>
<dbReference type="InterPro" id="IPR008928">
    <property type="entry name" value="6-hairpin_glycosidase_sf"/>
</dbReference>
<dbReference type="EMBL" id="JAQNDK010000003">
    <property type="protein sequence ID" value="MDC0682270.1"/>
    <property type="molecule type" value="Genomic_DNA"/>
</dbReference>
<dbReference type="InterPro" id="IPR015220">
    <property type="entry name" value="Glucodextranase_N"/>
</dbReference>
<keyword evidence="4" id="KW-1185">Reference proteome</keyword>
<dbReference type="PROSITE" id="PS51166">
    <property type="entry name" value="CBM20"/>
    <property type="match status" value="1"/>
</dbReference>
<feature type="region of interest" description="Disordered" evidence="1">
    <location>
        <begin position="880"/>
        <end position="903"/>
    </location>
</feature>
<dbReference type="SMART" id="SM01065">
    <property type="entry name" value="CBM_2"/>
    <property type="match status" value="1"/>
</dbReference>
<dbReference type="Pfam" id="PF09137">
    <property type="entry name" value="Glucodextran_N"/>
    <property type="match status" value="1"/>
</dbReference>
<dbReference type="InterPro" id="IPR011613">
    <property type="entry name" value="GH15-like"/>
</dbReference>
<dbReference type="PANTHER" id="PTHR31616:SF0">
    <property type="entry name" value="GLUCAN 1,4-ALPHA-GLUCOSIDASE"/>
    <property type="match status" value="1"/>
</dbReference>
<dbReference type="RefSeq" id="WP_272099991.1">
    <property type="nucleotide sequence ID" value="NZ_JAQNDK010000003.1"/>
</dbReference>
<dbReference type="Gene3D" id="2.70.98.10">
    <property type="match status" value="1"/>
</dbReference>
<comment type="caution">
    <text evidence="3">The sequence shown here is derived from an EMBL/GenBank/DDBJ whole genome shotgun (WGS) entry which is preliminary data.</text>
</comment>
<gene>
    <name evidence="3" type="ORF">POL72_31360</name>
</gene>
<dbReference type="Proteomes" id="UP001217485">
    <property type="component" value="Unassembled WGS sequence"/>
</dbReference>
<dbReference type="Gene3D" id="1.50.10.10">
    <property type="match status" value="1"/>
</dbReference>
<dbReference type="InterPro" id="IPR012341">
    <property type="entry name" value="6hp_glycosidase-like_sf"/>
</dbReference>
<reference evidence="3 4" key="1">
    <citation type="submission" date="2023-01" db="EMBL/GenBank/DDBJ databases">
        <title>Minimal conservation of predation-associated metabolite biosynthetic gene clusters underscores biosynthetic potential of Myxococcota including descriptions for ten novel species: Archangium lansinium sp. nov., Myxococcus landrumus sp. nov., Nannocystis bai.</title>
        <authorList>
            <person name="Ahearne A."/>
            <person name="Stevens C."/>
            <person name="Dowd S."/>
        </authorList>
    </citation>
    <scope>NUCLEOTIDE SEQUENCE [LARGE SCALE GENOMIC DNA]</scope>
    <source>
        <strain evidence="3 4">WIWO2</strain>
    </source>
</reference>
<dbReference type="InterPro" id="IPR013783">
    <property type="entry name" value="Ig-like_fold"/>
</dbReference>
<evidence type="ECO:0000256" key="1">
    <source>
        <dbReference type="SAM" id="MobiDB-lite"/>
    </source>
</evidence>
<evidence type="ECO:0000259" key="2">
    <source>
        <dbReference type="PROSITE" id="PS51166"/>
    </source>
</evidence>
<dbReference type="GO" id="GO:0016787">
    <property type="term" value="F:hydrolase activity"/>
    <property type="evidence" value="ECO:0007669"/>
    <property type="project" value="UniProtKB-KW"/>
</dbReference>
<feature type="domain" description="CBM20" evidence="2">
    <location>
        <begin position="798"/>
        <end position="903"/>
    </location>
</feature>
<sequence length="903" mass="95947">MLERISCGTTILYLTLGLAGCALEPDAEEATAGESAVPFGTAGRAPPKGEALKAIGAGIAAKGGGVPSVWGPAEKSFLGTSTTATSRVYFTGHRGIVSEVFYPVLDTVNTVDLQFLVGDTAKTFVDEEKQQSFTVTQPDKRSMRWQATTTNSAHNWRITKTIFTDPGRNALIQRVQFDALGGRNVTQFDLYLLHNPAMDNSGAGDTSRTVAAGGRTLLVASENSRASALAASRPWKVVSGAPMVSSGFVGESDGWTDLLGGNVDRTMTWRNDLASGGNVAQMGWIDLGASAVTSVSFDVVLGFGATETEAASTANATLGSSLSTLQTTYDNGWKTYAAGLSSQSATADDQYYLAAMSLKAIQDKSNGAMIAGMGTPWGETNGDGNNGGYHLVWARDLFKFASALVTAGDTATGASVVNYLFNTLQQSSDCGAAEYDAPGCPQGYSRVGRFPQNAWVSGWQYWQGTQMDEQAMPIILAWRLGPSVYNPLWKKIKRTADYIVNTGPWTQQERWEENAGYSPSTIAAEIAGLVCAATIARANGDTPSAARYMAAADTWQQSVDRWTFTTTGYHGDGRYYIRINPSARGNTGSGPQVYNPVSGPDAATTFTIGNGGGTHDQRYIVDGGFLELVRMGVKRPDDPSIVATLPEYDAILKRTIAGKGEAWFRYNYDGYGEKNDGGNFDGNGGRGRLWPIFTAERGMFKIASTGVGADGSPFLTAVKAFSTPQGFIPEQVWSETTDVTGWSVQKPGNVSAGTPTRSMSPLNWAMGEYISLVASIRAGRVVDIPSVVCGRYNVRAVPPASGEAGVAVNVTATTVVGQTMYVTGNTAALGNWNTDLGIPVDPRSYPVWTNRVNLPASSALQYKYYRKNADGSVTWENLPGGGNRTMSTPASGGTLTLNDTVSW</sequence>
<dbReference type="Pfam" id="PF00686">
    <property type="entry name" value="CBM_20"/>
    <property type="match status" value="1"/>
</dbReference>
<feature type="compositionally biased region" description="Polar residues" evidence="1">
    <location>
        <begin position="884"/>
        <end position="903"/>
    </location>
</feature>
<evidence type="ECO:0000313" key="3">
    <source>
        <dbReference type="EMBL" id="MDC0682270.1"/>
    </source>
</evidence>
<dbReference type="PANTHER" id="PTHR31616">
    <property type="entry name" value="TREHALASE"/>
    <property type="match status" value="1"/>
</dbReference>
<dbReference type="CDD" id="cd07430">
    <property type="entry name" value="GH15_N"/>
    <property type="match status" value="1"/>
</dbReference>
<dbReference type="PROSITE" id="PS51257">
    <property type="entry name" value="PROKAR_LIPOPROTEIN"/>
    <property type="match status" value="1"/>
</dbReference>
<dbReference type="SUPFAM" id="SSF49452">
    <property type="entry name" value="Starch-binding domain-like"/>
    <property type="match status" value="1"/>
</dbReference>
<name>A0ABT5C8Z4_9BACT</name>
<evidence type="ECO:0000313" key="4">
    <source>
        <dbReference type="Proteomes" id="UP001217485"/>
    </source>
</evidence>
<dbReference type="InterPro" id="IPR014718">
    <property type="entry name" value="GH-type_carb-bd"/>
</dbReference>
<keyword evidence="3" id="KW-0378">Hydrolase</keyword>
<dbReference type="Pfam" id="PF00723">
    <property type="entry name" value="Glyco_hydro_15"/>
    <property type="match status" value="1"/>
</dbReference>
<dbReference type="SUPFAM" id="SSF74650">
    <property type="entry name" value="Galactose mutarotase-like"/>
    <property type="match status" value="1"/>
</dbReference>
<accession>A0ABT5C8Z4</accession>
<proteinExistence type="predicted"/>
<protein>
    <submittedName>
        <fullName evidence="3">Glycoside hydrolase family 15 protein</fullName>
    </submittedName>
</protein>